<reference evidence="2" key="1">
    <citation type="submission" date="2016-11" db="UniProtKB">
        <authorList>
            <consortium name="WormBaseParasite"/>
        </authorList>
    </citation>
    <scope>IDENTIFICATION</scope>
    <source>
        <strain evidence="2">KR3021</strain>
    </source>
</reference>
<sequence>MEHVNRGDSLHHHEMGHGGNPFLKSKIFGMSESGDKKIVTPSSGDLHCLLGTAKRNHTEKAIADHQKKEKWEPFFKLYNHEIDCSSALPLPCTLDDTVPEEFLCNFNIPGHEYEFKYVDTKYHLRNIEQYWKNKYKCTSHEIKQRASEADQTSDSSEMDTFDSGIWEDQHIEIPSFGDIDILECDNEFDDGIGLDFASLY</sequence>
<dbReference type="Proteomes" id="UP000095286">
    <property type="component" value="Unplaced"/>
</dbReference>
<evidence type="ECO:0000313" key="1">
    <source>
        <dbReference type="Proteomes" id="UP000095286"/>
    </source>
</evidence>
<proteinExistence type="predicted"/>
<protein>
    <submittedName>
        <fullName evidence="2">Uncharacterized protein</fullName>
    </submittedName>
</protein>
<name>A0AC35TK18_9BILA</name>
<evidence type="ECO:0000313" key="2">
    <source>
        <dbReference type="WBParaSite" id="RSKR_0000138200.1"/>
    </source>
</evidence>
<dbReference type="WBParaSite" id="RSKR_0000138200.1">
    <property type="protein sequence ID" value="RSKR_0000138200.1"/>
    <property type="gene ID" value="RSKR_0000138200"/>
</dbReference>
<accession>A0AC35TK18</accession>
<organism evidence="1 2">
    <name type="scientific">Rhabditophanes sp. KR3021</name>
    <dbReference type="NCBI Taxonomy" id="114890"/>
    <lineage>
        <taxon>Eukaryota</taxon>
        <taxon>Metazoa</taxon>
        <taxon>Ecdysozoa</taxon>
        <taxon>Nematoda</taxon>
        <taxon>Chromadorea</taxon>
        <taxon>Rhabditida</taxon>
        <taxon>Tylenchina</taxon>
        <taxon>Panagrolaimomorpha</taxon>
        <taxon>Strongyloidoidea</taxon>
        <taxon>Alloionematidae</taxon>
        <taxon>Rhabditophanes</taxon>
    </lineage>
</organism>